<dbReference type="Proteomes" id="UP000790347">
    <property type="component" value="Unassembled WGS sequence"/>
</dbReference>
<sequence>MANSTIQFSMESLNNEETAVVLEQNLAQLRLNDGMVKTTTSTTINQQPKIICEELIFDDDDDNSDDDDDLSSFTSTSLSSSSSSSYEISSNSALSVPTFFESLDRKYEKRRPPFHHQHSHTKTIRI</sequence>
<evidence type="ECO:0000313" key="3">
    <source>
        <dbReference type="Proteomes" id="UP000790347"/>
    </source>
</evidence>
<gene>
    <name evidence="2" type="ORF">DERF_010925</name>
</gene>
<name>A0A922KZQ5_DERFA</name>
<organism evidence="2 3">
    <name type="scientific">Dermatophagoides farinae</name>
    <name type="common">American house dust mite</name>
    <dbReference type="NCBI Taxonomy" id="6954"/>
    <lineage>
        <taxon>Eukaryota</taxon>
        <taxon>Metazoa</taxon>
        <taxon>Ecdysozoa</taxon>
        <taxon>Arthropoda</taxon>
        <taxon>Chelicerata</taxon>
        <taxon>Arachnida</taxon>
        <taxon>Acari</taxon>
        <taxon>Acariformes</taxon>
        <taxon>Sarcoptiformes</taxon>
        <taxon>Astigmata</taxon>
        <taxon>Psoroptidia</taxon>
        <taxon>Analgoidea</taxon>
        <taxon>Pyroglyphidae</taxon>
        <taxon>Dermatophagoidinae</taxon>
        <taxon>Dermatophagoides</taxon>
    </lineage>
</organism>
<reference evidence="2" key="1">
    <citation type="submission" date="2013-05" db="EMBL/GenBank/DDBJ databases">
        <authorList>
            <person name="Yim A.K.Y."/>
            <person name="Chan T.F."/>
            <person name="Ji K.M."/>
            <person name="Liu X.Y."/>
            <person name="Zhou J.W."/>
            <person name="Li R.Q."/>
            <person name="Yang K.Y."/>
            <person name="Li J."/>
            <person name="Li M."/>
            <person name="Law P.T.W."/>
            <person name="Wu Y.L."/>
            <person name="Cai Z.L."/>
            <person name="Qin H."/>
            <person name="Bao Y."/>
            <person name="Leung R.K.K."/>
            <person name="Ng P.K.S."/>
            <person name="Zou J."/>
            <person name="Zhong X.J."/>
            <person name="Ran P.X."/>
            <person name="Zhong N.S."/>
            <person name="Liu Z.G."/>
            <person name="Tsui S.K.W."/>
        </authorList>
    </citation>
    <scope>NUCLEOTIDE SEQUENCE</scope>
    <source>
        <strain evidence="2">Derf</strain>
        <tissue evidence="2">Whole organism</tissue>
    </source>
</reference>
<dbReference type="AlphaFoldDB" id="A0A922KZQ5"/>
<evidence type="ECO:0000256" key="1">
    <source>
        <dbReference type="SAM" id="MobiDB-lite"/>
    </source>
</evidence>
<accession>A0A922KZQ5</accession>
<reference evidence="2" key="2">
    <citation type="journal article" date="2022" name="Res Sq">
        <title>Comparative Genomics Reveals Insights into the Divergent Evolution of Astigmatic Mites and Household Pest Adaptations.</title>
        <authorList>
            <person name="Xiong Q."/>
            <person name="Wan A.T.-Y."/>
            <person name="Liu X.-Y."/>
            <person name="Fung C.S.-H."/>
            <person name="Xiao X."/>
            <person name="Malainual N."/>
            <person name="Hou J."/>
            <person name="Wang L."/>
            <person name="Wang M."/>
            <person name="Yang K."/>
            <person name="Cui Y."/>
            <person name="Leung E."/>
            <person name="Nong W."/>
            <person name="Shin S.-K."/>
            <person name="Au S."/>
            <person name="Jeong K.Y."/>
            <person name="Chew F.T."/>
            <person name="Hui J."/>
            <person name="Leung T.F."/>
            <person name="Tungtrongchitr A."/>
            <person name="Zhong N."/>
            <person name="Liu Z."/>
            <person name="Tsui S."/>
        </authorList>
    </citation>
    <scope>NUCLEOTIDE SEQUENCE</scope>
    <source>
        <strain evidence="2">Derf</strain>
        <tissue evidence="2">Whole organism</tissue>
    </source>
</reference>
<keyword evidence="3" id="KW-1185">Reference proteome</keyword>
<dbReference type="EMBL" id="ASGP02000005">
    <property type="protein sequence ID" value="KAH9506183.1"/>
    <property type="molecule type" value="Genomic_DNA"/>
</dbReference>
<feature type="compositionally biased region" description="Acidic residues" evidence="1">
    <location>
        <begin position="58"/>
        <end position="70"/>
    </location>
</feature>
<comment type="caution">
    <text evidence="2">The sequence shown here is derived from an EMBL/GenBank/DDBJ whole genome shotgun (WGS) entry which is preliminary data.</text>
</comment>
<feature type="region of interest" description="Disordered" evidence="1">
    <location>
        <begin position="58"/>
        <end position="93"/>
    </location>
</feature>
<proteinExistence type="predicted"/>
<feature type="compositionally biased region" description="Low complexity" evidence="1">
    <location>
        <begin position="71"/>
        <end position="93"/>
    </location>
</feature>
<evidence type="ECO:0000313" key="2">
    <source>
        <dbReference type="EMBL" id="KAH9506183.1"/>
    </source>
</evidence>
<protein>
    <submittedName>
        <fullName evidence="2">Uncharacterized protein</fullName>
    </submittedName>
</protein>